<accession>A0ABN7Z102</accession>
<evidence type="ECO:0000256" key="11">
    <source>
        <dbReference type="SAM" id="MobiDB-lite"/>
    </source>
</evidence>
<evidence type="ECO:0000256" key="8">
    <source>
        <dbReference type="ARBA" id="ARBA00023136"/>
    </source>
</evidence>
<evidence type="ECO:0000256" key="6">
    <source>
        <dbReference type="ARBA" id="ARBA00022692"/>
    </source>
</evidence>
<feature type="domain" description="General secretion pathway GspH" evidence="13">
    <location>
        <begin position="108"/>
        <end position="226"/>
    </location>
</feature>
<evidence type="ECO:0000313" key="15">
    <source>
        <dbReference type="Proteomes" id="UP000721236"/>
    </source>
</evidence>
<dbReference type="Proteomes" id="UP000721236">
    <property type="component" value="Unassembled WGS sequence"/>
</dbReference>
<dbReference type="InterPro" id="IPR012902">
    <property type="entry name" value="N_methyl_site"/>
</dbReference>
<organism evidence="14 15">
    <name type="scientific">Cupriavidus respiraculi</name>
    <dbReference type="NCBI Taxonomy" id="195930"/>
    <lineage>
        <taxon>Bacteria</taxon>
        <taxon>Pseudomonadati</taxon>
        <taxon>Pseudomonadota</taxon>
        <taxon>Betaproteobacteria</taxon>
        <taxon>Burkholderiales</taxon>
        <taxon>Burkholderiaceae</taxon>
        <taxon>Cupriavidus</taxon>
    </lineage>
</organism>
<proteinExistence type="inferred from homology"/>
<protein>
    <recommendedName>
        <fullName evidence="2">Type II secretion system protein H</fullName>
    </recommendedName>
    <alternativeName>
        <fullName evidence="10">General secretion pathway protein H</fullName>
    </alternativeName>
</protein>
<evidence type="ECO:0000256" key="2">
    <source>
        <dbReference type="ARBA" id="ARBA00021549"/>
    </source>
</evidence>
<dbReference type="InterPro" id="IPR045584">
    <property type="entry name" value="Pilin-like"/>
</dbReference>
<keyword evidence="8 12" id="KW-0472">Membrane</keyword>
<name>A0ABN7Z102_9BURK</name>
<comment type="caution">
    <text evidence="14">The sequence shown here is derived from an EMBL/GenBank/DDBJ whole genome shotgun (WGS) entry which is preliminary data.</text>
</comment>
<dbReference type="PROSITE" id="PS00409">
    <property type="entry name" value="PROKAR_NTER_METHYL"/>
    <property type="match status" value="1"/>
</dbReference>
<dbReference type="Gene3D" id="3.55.40.10">
    <property type="entry name" value="minor pseudopilin epsh domain"/>
    <property type="match status" value="1"/>
</dbReference>
<sequence length="236" mass="25045">MLERQDDNKSKTFERESYMGRSTRQPGWGAFARARSPWRYACAPRHRGLPAAPGASVRARGDAAFPSAFPAGFTLIELLVAITIVAIFAAMAVPNFGGFLRNSRLDAAVTALTSDFAVARSEAARRNRTVTVCPTADNVNCADDWTLPRVIFVDTDGDNAIGAAEERIRNGDALGNRVAVVAANLAGDGRSLRYRSFGNANALANWQVCEAGSTAPGRSVGIGASGRPNVRNADCA</sequence>
<evidence type="ECO:0000256" key="4">
    <source>
        <dbReference type="ARBA" id="ARBA00022481"/>
    </source>
</evidence>
<feature type="compositionally biased region" description="Basic and acidic residues" evidence="11">
    <location>
        <begin position="1"/>
        <end position="18"/>
    </location>
</feature>
<dbReference type="SUPFAM" id="SSF54523">
    <property type="entry name" value="Pili subunits"/>
    <property type="match status" value="1"/>
</dbReference>
<feature type="region of interest" description="Disordered" evidence="11">
    <location>
        <begin position="1"/>
        <end position="24"/>
    </location>
</feature>
<dbReference type="Pfam" id="PF12019">
    <property type="entry name" value="GspH"/>
    <property type="match status" value="1"/>
</dbReference>
<feature type="transmembrane region" description="Helical" evidence="12">
    <location>
        <begin position="68"/>
        <end position="93"/>
    </location>
</feature>
<evidence type="ECO:0000259" key="13">
    <source>
        <dbReference type="Pfam" id="PF12019"/>
    </source>
</evidence>
<evidence type="ECO:0000256" key="12">
    <source>
        <dbReference type="SAM" id="Phobius"/>
    </source>
</evidence>
<evidence type="ECO:0000256" key="10">
    <source>
        <dbReference type="ARBA" id="ARBA00030775"/>
    </source>
</evidence>
<evidence type="ECO:0000256" key="9">
    <source>
        <dbReference type="ARBA" id="ARBA00025772"/>
    </source>
</evidence>
<comment type="subcellular location">
    <subcellularLocation>
        <location evidence="1">Cell inner membrane</location>
        <topology evidence="1">Single-pass membrane protein</topology>
    </subcellularLocation>
</comment>
<keyword evidence="4" id="KW-0488">Methylation</keyword>
<keyword evidence="3" id="KW-1003">Cell membrane</keyword>
<evidence type="ECO:0000256" key="3">
    <source>
        <dbReference type="ARBA" id="ARBA00022475"/>
    </source>
</evidence>
<dbReference type="NCBIfam" id="TIGR02532">
    <property type="entry name" value="IV_pilin_GFxxxE"/>
    <property type="match status" value="1"/>
</dbReference>
<dbReference type="Pfam" id="PF07963">
    <property type="entry name" value="N_methyl"/>
    <property type="match status" value="1"/>
</dbReference>
<keyword evidence="15" id="KW-1185">Reference proteome</keyword>
<keyword evidence="5" id="KW-0997">Cell inner membrane</keyword>
<keyword evidence="7 12" id="KW-1133">Transmembrane helix</keyword>
<evidence type="ECO:0000256" key="5">
    <source>
        <dbReference type="ARBA" id="ARBA00022519"/>
    </source>
</evidence>
<evidence type="ECO:0000313" key="14">
    <source>
        <dbReference type="EMBL" id="CAG9177982.1"/>
    </source>
</evidence>
<dbReference type="InterPro" id="IPR022346">
    <property type="entry name" value="T2SS_GspH"/>
</dbReference>
<evidence type="ECO:0000256" key="1">
    <source>
        <dbReference type="ARBA" id="ARBA00004377"/>
    </source>
</evidence>
<dbReference type="EMBL" id="CAJZAH010000003">
    <property type="protein sequence ID" value="CAG9177982.1"/>
    <property type="molecule type" value="Genomic_DNA"/>
</dbReference>
<keyword evidence="6 12" id="KW-0812">Transmembrane</keyword>
<comment type="similarity">
    <text evidence="9">Belongs to the GSP H family.</text>
</comment>
<reference evidence="14 15" key="1">
    <citation type="submission" date="2021-08" db="EMBL/GenBank/DDBJ databases">
        <authorList>
            <person name="Peeters C."/>
        </authorList>
    </citation>
    <scope>NUCLEOTIDE SEQUENCE [LARGE SCALE GENOMIC DNA]</scope>
    <source>
        <strain evidence="14 15">LMG 21510</strain>
    </source>
</reference>
<gene>
    <name evidence="14" type="ORF">LMG21510_03451</name>
</gene>
<evidence type="ECO:0000256" key="7">
    <source>
        <dbReference type="ARBA" id="ARBA00022989"/>
    </source>
</evidence>